<dbReference type="GO" id="GO:0050080">
    <property type="term" value="F:malonyl-CoA decarboxylase activity"/>
    <property type="evidence" value="ECO:0007669"/>
    <property type="project" value="InterPro"/>
</dbReference>
<dbReference type="Proteomes" id="UP000067444">
    <property type="component" value="Chromosome"/>
</dbReference>
<evidence type="ECO:0000259" key="1">
    <source>
        <dbReference type="Pfam" id="PF05292"/>
    </source>
</evidence>
<dbReference type="InterPro" id="IPR042303">
    <property type="entry name" value="Malonyl_CoA_deC_C_sf"/>
</dbReference>
<dbReference type="STRING" id="1458307.OSB_07860"/>
<name>A0A0K0Y3A4_9RHOB</name>
<feature type="domain" description="Malonyl-CoA decarboxylase N-terminal" evidence="2">
    <location>
        <begin position="79"/>
        <end position="159"/>
    </location>
</feature>
<dbReference type="PANTHER" id="PTHR28641">
    <property type="match status" value="1"/>
</dbReference>
<accession>A0A0K0Y3A4</accession>
<dbReference type="InterPro" id="IPR007956">
    <property type="entry name" value="Malonyl_CoA_deC_C"/>
</dbReference>
<dbReference type="Pfam" id="PF05292">
    <property type="entry name" value="MCD"/>
    <property type="match status" value="2"/>
</dbReference>
<dbReference type="InterPro" id="IPR038351">
    <property type="entry name" value="MCD_N_sf"/>
</dbReference>
<feature type="domain" description="Malonyl-CoA decarboxylase C-terminal" evidence="1">
    <location>
        <begin position="162"/>
        <end position="311"/>
    </location>
</feature>
<dbReference type="PATRIC" id="fig|1458307.3.peg.797"/>
<gene>
    <name evidence="3" type="ORF">OSB_07860</name>
</gene>
<dbReference type="Pfam" id="PF17408">
    <property type="entry name" value="MCD_N"/>
    <property type="match status" value="1"/>
</dbReference>
<dbReference type="EMBL" id="CP012160">
    <property type="protein sequence ID" value="AKS45347.1"/>
    <property type="molecule type" value="Genomic_DNA"/>
</dbReference>
<dbReference type="InterPro" id="IPR038917">
    <property type="entry name" value="Malonyl_CoA_deC"/>
</dbReference>
<dbReference type="AlphaFoldDB" id="A0A0K0Y3A4"/>
<dbReference type="KEGG" id="otm:OSB_07860"/>
<dbReference type="Gene3D" id="3.40.630.150">
    <property type="entry name" value="Malonyl-CoA decarboxylase, catalytic domain"/>
    <property type="match status" value="1"/>
</dbReference>
<dbReference type="RefSeq" id="WP_049833748.1">
    <property type="nucleotide sequence ID" value="NZ_CP012160.1"/>
</dbReference>
<organism evidence="3 4">
    <name type="scientific">Octadecabacter temperatus</name>
    <dbReference type="NCBI Taxonomy" id="1458307"/>
    <lineage>
        <taxon>Bacteria</taxon>
        <taxon>Pseudomonadati</taxon>
        <taxon>Pseudomonadota</taxon>
        <taxon>Alphaproteobacteria</taxon>
        <taxon>Rhodobacterales</taxon>
        <taxon>Roseobacteraceae</taxon>
        <taxon>Octadecabacter</taxon>
    </lineage>
</organism>
<dbReference type="OrthoDB" id="5292736at2"/>
<reference evidence="3 4" key="1">
    <citation type="journal article" date="2015" name="Genome Announc.">
        <title>Closed Genome Sequence of Octadecabacter temperatus SB1, the First Mesophilic Species of the Genus Octadecabacter.</title>
        <authorList>
            <person name="Voget S."/>
            <person name="Billerbeck S."/>
            <person name="Simon M."/>
            <person name="Daniel R."/>
        </authorList>
    </citation>
    <scope>NUCLEOTIDE SEQUENCE [LARGE SCALE GENOMIC DNA]</scope>
    <source>
        <strain evidence="3 4">SB1</strain>
    </source>
</reference>
<feature type="domain" description="Malonyl-CoA decarboxylase C-terminal" evidence="1">
    <location>
        <begin position="332"/>
        <end position="392"/>
    </location>
</feature>
<dbReference type="Gene3D" id="1.20.140.90">
    <property type="entry name" value="Malonyl-CoA decarboxylase, oligemerization domain"/>
    <property type="match status" value="1"/>
</dbReference>
<keyword evidence="4" id="KW-1185">Reference proteome</keyword>
<proteinExistence type="predicted"/>
<protein>
    <submittedName>
        <fullName evidence="3">Malonyl-CoA decarboxylase (MCD)</fullName>
    </submittedName>
</protein>
<evidence type="ECO:0000313" key="4">
    <source>
        <dbReference type="Proteomes" id="UP000067444"/>
    </source>
</evidence>
<dbReference type="GO" id="GO:0006633">
    <property type="term" value="P:fatty acid biosynthetic process"/>
    <property type="evidence" value="ECO:0007669"/>
    <property type="project" value="InterPro"/>
</dbReference>
<sequence length="432" mass="47811">MQRNRFLPDMLSTLFDRSRVKYKDNDPRDTAQLCYALLSEEGEVSGQKLAEVILDRYRASSDEDKLAFFQFMNEELDIDASKLAELATEYADNPSAEAYASVANESAPKRRQLLRRLNQPSGATSDLVNMRVDLLRLMKDAPELARSDLDFTLLLRSWFNRGFLVLKQIDWDAPASLLDKIVAYEAVHEIDDLDDLRRRLSPPDRRCFAFFHPAMPDEPLIFVEVALTATIPGSVDALLSEDRAPLLAADARAAVFYSISNCQSGLKGISFGNLLIKQVAKELALEFPQLNDFVTLSPIPRMNTWLLDQTSDPVIGHVAAAVLAGEAPPEDVRAMAARYLVEAKRGNGTPVDPVARFHLGNGAEVHAVHANADSSDNGRYQSGGAMVNYLYDLSVVEKNHEDFVLNAKVATSKSIKALVKAPFKTKPEALAS</sequence>
<evidence type="ECO:0000259" key="2">
    <source>
        <dbReference type="Pfam" id="PF17408"/>
    </source>
</evidence>
<evidence type="ECO:0000313" key="3">
    <source>
        <dbReference type="EMBL" id="AKS45347.1"/>
    </source>
</evidence>
<dbReference type="PANTHER" id="PTHR28641:SF1">
    <property type="entry name" value="MALONYL-COA DECARBOXYLASE, MITOCHONDRIAL"/>
    <property type="match status" value="1"/>
</dbReference>
<dbReference type="InterPro" id="IPR035372">
    <property type="entry name" value="MCD_N"/>
</dbReference>